<dbReference type="AlphaFoldDB" id="A0A3M7QE26"/>
<accession>A0A3M7QE26</accession>
<proteinExistence type="predicted"/>
<evidence type="ECO:0000313" key="1">
    <source>
        <dbReference type="EMBL" id="RNA09640.1"/>
    </source>
</evidence>
<organism evidence="1 2">
    <name type="scientific">Brachionus plicatilis</name>
    <name type="common">Marine rotifer</name>
    <name type="synonym">Brachionus muelleri</name>
    <dbReference type="NCBI Taxonomy" id="10195"/>
    <lineage>
        <taxon>Eukaryota</taxon>
        <taxon>Metazoa</taxon>
        <taxon>Spiralia</taxon>
        <taxon>Gnathifera</taxon>
        <taxon>Rotifera</taxon>
        <taxon>Eurotatoria</taxon>
        <taxon>Monogononta</taxon>
        <taxon>Pseudotrocha</taxon>
        <taxon>Ploima</taxon>
        <taxon>Brachionidae</taxon>
        <taxon>Brachionus</taxon>
    </lineage>
</organism>
<protein>
    <submittedName>
        <fullName evidence="1">Uncharacterized protein</fullName>
    </submittedName>
</protein>
<comment type="caution">
    <text evidence="1">The sequence shown here is derived from an EMBL/GenBank/DDBJ whole genome shotgun (WGS) entry which is preliminary data.</text>
</comment>
<reference evidence="1 2" key="1">
    <citation type="journal article" date="2018" name="Sci. Rep.">
        <title>Genomic signatures of local adaptation to the degree of environmental predictability in rotifers.</title>
        <authorList>
            <person name="Franch-Gras L."/>
            <person name="Hahn C."/>
            <person name="Garcia-Roger E.M."/>
            <person name="Carmona M.J."/>
            <person name="Serra M."/>
            <person name="Gomez A."/>
        </authorList>
    </citation>
    <scope>NUCLEOTIDE SEQUENCE [LARGE SCALE GENOMIC DNA]</scope>
    <source>
        <strain evidence="1">HYR1</strain>
    </source>
</reference>
<keyword evidence="2" id="KW-1185">Reference proteome</keyword>
<sequence length="60" mass="7378">MCNCKKLKIDLLQYNLKLACKGITYYTYFYFDKLFCHMRAKQSYMDKSFKVPQMINRKFN</sequence>
<gene>
    <name evidence="1" type="ORF">BpHYR1_035423</name>
</gene>
<dbReference type="Proteomes" id="UP000276133">
    <property type="component" value="Unassembled WGS sequence"/>
</dbReference>
<name>A0A3M7QE26_BRAPC</name>
<dbReference type="EMBL" id="REGN01006419">
    <property type="protein sequence ID" value="RNA09640.1"/>
    <property type="molecule type" value="Genomic_DNA"/>
</dbReference>
<evidence type="ECO:0000313" key="2">
    <source>
        <dbReference type="Proteomes" id="UP000276133"/>
    </source>
</evidence>